<protein>
    <submittedName>
        <fullName evidence="1">Uncharacterized protein</fullName>
    </submittedName>
</protein>
<accession>A0A2P5BR06</accession>
<evidence type="ECO:0000313" key="1">
    <source>
        <dbReference type="EMBL" id="PON51228.1"/>
    </source>
</evidence>
<gene>
    <name evidence="1" type="ORF">PanWU01x14_217890</name>
</gene>
<feature type="non-terminal residue" evidence="1">
    <location>
        <position position="1"/>
    </location>
</feature>
<dbReference type="AlphaFoldDB" id="A0A2P5BR06"/>
<dbReference type="EMBL" id="JXTB01000236">
    <property type="protein sequence ID" value="PON51228.1"/>
    <property type="molecule type" value="Genomic_DNA"/>
</dbReference>
<organism evidence="1 2">
    <name type="scientific">Parasponia andersonii</name>
    <name type="common">Sponia andersonii</name>
    <dbReference type="NCBI Taxonomy" id="3476"/>
    <lineage>
        <taxon>Eukaryota</taxon>
        <taxon>Viridiplantae</taxon>
        <taxon>Streptophyta</taxon>
        <taxon>Embryophyta</taxon>
        <taxon>Tracheophyta</taxon>
        <taxon>Spermatophyta</taxon>
        <taxon>Magnoliopsida</taxon>
        <taxon>eudicotyledons</taxon>
        <taxon>Gunneridae</taxon>
        <taxon>Pentapetalae</taxon>
        <taxon>rosids</taxon>
        <taxon>fabids</taxon>
        <taxon>Rosales</taxon>
        <taxon>Cannabaceae</taxon>
        <taxon>Parasponia</taxon>
    </lineage>
</organism>
<proteinExistence type="predicted"/>
<sequence length="61" mass="6810">LKTRGGFVATQQCHVALQLRTRPRGLRSHVTLVSQATRPRKGAIGRTTLLRSLMWLCKLVA</sequence>
<keyword evidence="2" id="KW-1185">Reference proteome</keyword>
<comment type="caution">
    <text evidence="1">The sequence shown here is derived from an EMBL/GenBank/DDBJ whole genome shotgun (WGS) entry which is preliminary data.</text>
</comment>
<reference evidence="2" key="1">
    <citation type="submission" date="2016-06" db="EMBL/GenBank/DDBJ databases">
        <title>Parallel loss of symbiosis genes in relatives of nitrogen-fixing non-legume Parasponia.</title>
        <authorList>
            <person name="Van Velzen R."/>
            <person name="Holmer R."/>
            <person name="Bu F."/>
            <person name="Rutten L."/>
            <person name="Van Zeijl A."/>
            <person name="Liu W."/>
            <person name="Santuari L."/>
            <person name="Cao Q."/>
            <person name="Sharma T."/>
            <person name="Shen D."/>
            <person name="Roswanjaya Y."/>
            <person name="Wardhani T."/>
            <person name="Kalhor M.S."/>
            <person name="Jansen J."/>
            <person name="Van den Hoogen J."/>
            <person name="Gungor B."/>
            <person name="Hartog M."/>
            <person name="Hontelez J."/>
            <person name="Verver J."/>
            <person name="Yang W.-C."/>
            <person name="Schijlen E."/>
            <person name="Repin R."/>
            <person name="Schilthuizen M."/>
            <person name="Schranz E."/>
            <person name="Heidstra R."/>
            <person name="Miyata K."/>
            <person name="Fedorova E."/>
            <person name="Kohlen W."/>
            <person name="Bisseling T."/>
            <person name="Smit S."/>
            <person name="Geurts R."/>
        </authorList>
    </citation>
    <scope>NUCLEOTIDE SEQUENCE [LARGE SCALE GENOMIC DNA]</scope>
    <source>
        <strain evidence="2">cv. WU1-14</strain>
    </source>
</reference>
<name>A0A2P5BR06_PARAD</name>
<evidence type="ECO:0000313" key="2">
    <source>
        <dbReference type="Proteomes" id="UP000237105"/>
    </source>
</evidence>
<dbReference type="Proteomes" id="UP000237105">
    <property type="component" value="Unassembled WGS sequence"/>
</dbReference>